<evidence type="ECO:0000256" key="6">
    <source>
        <dbReference type="SAM" id="MobiDB-lite"/>
    </source>
</evidence>
<organism evidence="8 9">
    <name type="scientific">Aspergillus kawachii</name>
    <name type="common">White koji mold</name>
    <name type="synonym">Aspergillus awamori var. kawachi</name>
    <dbReference type="NCBI Taxonomy" id="1069201"/>
    <lineage>
        <taxon>Eukaryota</taxon>
        <taxon>Fungi</taxon>
        <taxon>Dikarya</taxon>
        <taxon>Ascomycota</taxon>
        <taxon>Pezizomycotina</taxon>
        <taxon>Eurotiomycetes</taxon>
        <taxon>Eurotiomycetidae</taxon>
        <taxon>Eurotiales</taxon>
        <taxon>Aspergillaceae</taxon>
        <taxon>Aspergillus</taxon>
        <taxon>Aspergillus subgen. Circumdati</taxon>
    </lineage>
</organism>
<dbReference type="PANTHER" id="PTHR47785:SF4">
    <property type="entry name" value="ZN(II)2CYS6 TRANSCRIPTION FACTOR (EUROFUNG)"/>
    <property type="match status" value="1"/>
</dbReference>
<dbReference type="GO" id="GO:0000981">
    <property type="term" value="F:DNA-binding transcription factor activity, RNA polymerase II-specific"/>
    <property type="evidence" value="ECO:0007669"/>
    <property type="project" value="InterPro"/>
</dbReference>
<evidence type="ECO:0000256" key="5">
    <source>
        <dbReference type="ARBA" id="ARBA00023242"/>
    </source>
</evidence>
<evidence type="ECO:0000256" key="3">
    <source>
        <dbReference type="ARBA" id="ARBA00023125"/>
    </source>
</evidence>
<feature type="region of interest" description="Disordered" evidence="6">
    <location>
        <begin position="794"/>
        <end position="818"/>
    </location>
</feature>
<dbReference type="CDD" id="cd12148">
    <property type="entry name" value="fungal_TF_MHR"/>
    <property type="match status" value="1"/>
</dbReference>
<accession>A0A7R7W8S4</accession>
<proteinExistence type="predicted"/>
<dbReference type="Pfam" id="PF00172">
    <property type="entry name" value="Zn_clus"/>
    <property type="match status" value="1"/>
</dbReference>
<dbReference type="RefSeq" id="XP_041541950.1">
    <property type="nucleotide sequence ID" value="XM_041688136.1"/>
</dbReference>
<dbReference type="InterPro" id="IPR007219">
    <property type="entry name" value="XnlR_reg_dom"/>
</dbReference>
<keyword evidence="2" id="KW-0805">Transcription regulation</keyword>
<dbReference type="GO" id="GO:0008270">
    <property type="term" value="F:zinc ion binding"/>
    <property type="evidence" value="ECO:0007669"/>
    <property type="project" value="InterPro"/>
</dbReference>
<dbReference type="GeneID" id="64959509"/>
<keyword evidence="5" id="KW-0539">Nucleus</keyword>
<dbReference type="KEGG" id="aluc:AKAW2_31503A"/>
<protein>
    <recommendedName>
        <fullName evidence="7">Zn(2)-C6 fungal-type domain-containing protein</fullName>
    </recommendedName>
</protein>
<gene>
    <name evidence="8" type="ORF">AKAW2_31503A</name>
</gene>
<dbReference type="SMART" id="SM00066">
    <property type="entry name" value="GAL4"/>
    <property type="match status" value="1"/>
</dbReference>
<dbReference type="Gene3D" id="4.10.240.10">
    <property type="entry name" value="Zn(2)-C6 fungal-type DNA-binding domain"/>
    <property type="match status" value="1"/>
</dbReference>
<feature type="domain" description="Zn(2)-C6 fungal-type" evidence="7">
    <location>
        <begin position="123"/>
        <end position="153"/>
    </location>
</feature>
<keyword evidence="1" id="KW-0479">Metal-binding</keyword>
<dbReference type="PANTHER" id="PTHR47785">
    <property type="entry name" value="ZN(II)2CYS6 TRANSCRIPTION FACTOR (EUROFUNG)-RELATED-RELATED"/>
    <property type="match status" value="1"/>
</dbReference>
<sequence length="935" mass="105277">MAADRFVCMQDIKDAARTGGNLDTLLDLLTIAWTMSIPRETNTSWIVVPPLESHGQVNASPLERIEYEAAHSLLHFRGDRELPQLVHGGRNEEPQRLIHSFGHRDTLLSGLSRRSRVRRATQACDQCRVRKVRCDEKGPRCTHCEEYDLSCVYKMPTYKKDRELQQLLDRIRKLGESFEERLSSVEDAQVKHSFLVMKLNPGAILREQPLQYLRKGNLPGTFENRTLSQGGNDSNINPGADTLSSNQVFVTGRNSQLAFPVEFITTAERLLIWPSIREFLPEGYDDDYVTELEESHGLIRAYGSGEGDETSETPKALTTSTDLSTAVGEQYMYHPSIREPWGGINQPQSKLADNGLDDAGWVTVGPSVIRRYLNSYMEHLYKFHPFLCDTEIQWNVERFITTYCPSTEDQKQKSGKRRRLCDARQDTGCYAGSAVTIRPGSGLRRVEKSIDNAIVLLVLALGSICEVRDRPVPGPIVDHIIDLREERIPQTPGTLSRSVLPPGERDLIVASQIDRFRSHFMDNGRKSTIIGNHDVIPGLAFYAYAASILGIFQGVNSLQHVQAALLAGLYSGQLAHPFQSYGWISQAARACQVLVRSQRYREMRDGAVKDLYNFAYWTCFQLESEILAQLNLPNSGISLYRDDVLLPSGRFTLNQRDITTVTRMMSLYSAQIFLQKTLYHVHTELYKVEEHDQGYWSSTKVDILSSILEQWRSILPDFLRWEDGDPPSDDIKVANMRSEYYSARYLIYRPILYYVLHLARQPKVPVSGAVKSCSKSQQVALSITQSQSATSMARLSSEVRPALNPPPSDQAGGEGPYTYRELPSELRHACKICIDSAILSTEAFDGINGRPVVTNIFGMGHARCGKMLVLLATHNSRLSELVERKALQRLLQGAIKSLLQSRYTSPTLRINAEILGDVYERVFGEPATVSQVGTY</sequence>
<keyword evidence="9" id="KW-1185">Reference proteome</keyword>
<evidence type="ECO:0000256" key="1">
    <source>
        <dbReference type="ARBA" id="ARBA00022723"/>
    </source>
</evidence>
<evidence type="ECO:0000313" key="9">
    <source>
        <dbReference type="Proteomes" id="UP000661280"/>
    </source>
</evidence>
<dbReference type="Pfam" id="PF04082">
    <property type="entry name" value="Fungal_trans"/>
    <property type="match status" value="1"/>
</dbReference>
<keyword evidence="3" id="KW-0238">DNA-binding</keyword>
<dbReference type="GO" id="GO:0003677">
    <property type="term" value="F:DNA binding"/>
    <property type="evidence" value="ECO:0007669"/>
    <property type="project" value="UniProtKB-KW"/>
</dbReference>
<dbReference type="InterPro" id="IPR053181">
    <property type="entry name" value="EcdB-like_regulator"/>
</dbReference>
<dbReference type="SUPFAM" id="SSF57701">
    <property type="entry name" value="Zn2/Cys6 DNA-binding domain"/>
    <property type="match status" value="1"/>
</dbReference>
<evidence type="ECO:0000313" key="8">
    <source>
        <dbReference type="EMBL" id="BCR98184.1"/>
    </source>
</evidence>
<evidence type="ECO:0000256" key="2">
    <source>
        <dbReference type="ARBA" id="ARBA00023015"/>
    </source>
</evidence>
<reference evidence="8" key="1">
    <citation type="submission" date="2021-01" db="EMBL/GenBank/DDBJ databases">
        <authorList>
            <consortium name="Aspergillus luchuensis mut. kawachii IFO 4304 genome sequencing consortium"/>
            <person name="Kazuki M."/>
            <person name="Futagami T."/>
        </authorList>
    </citation>
    <scope>NUCLEOTIDE SEQUENCE</scope>
    <source>
        <strain evidence="8">IFO 4308</strain>
    </source>
</reference>
<evidence type="ECO:0000259" key="7">
    <source>
        <dbReference type="PROSITE" id="PS50048"/>
    </source>
</evidence>
<dbReference type="PROSITE" id="PS50048">
    <property type="entry name" value="ZN2_CY6_FUNGAL_2"/>
    <property type="match status" value="1"/>
</dbReference>
<dbReference type="AlphaFoldDB" id="A0A7R7W8S4"/>
<dbReference type="GO" id="GO:0009893">
    <property type="term" value="P:positive regulation of metabolic process"/>
    <property type="evidence" value="ECO:0007669"/>
    <property type="project" value="UniProtKB-ARBA"/>
</dbReference>
<name>A0A7R7W8S4_ASPKA</name>
<dbReference type="GO" id="GO:0006351">
    <property type="term" value="P:DNA-templated transcription"/>
    <property type="evidence" value="ECO:0007669"/>
    <property type="project" value="InterPro"/>
</dbReference>
<dbReference type="InterPro" id="IPR001138">
    <property type="entry name" value="Zn2Cys6_DnaBD"/>
</dbReference>
<reference evidence="8" key="2">
    <citation type="submission" date="2021-02" db="EMBL/GenBank/DDBJ databases">
        <title>Aspergillus luchuensis mut. kawachii IFO 4304 genome sequence.</title>
        <authorList>
            <person name="Mori K."/>
            <person name="Kadooka C."/>
            <person name="Goto M."/>
            <person name="Futagami T."/>
        </authorList>
    </citation>
    <scope>NUCLEOTIDE SEQUENCE</scope>
    <source>
        <strain evidence="8">IFO 4308</strain>
    </source>
</reference>
<dbReference type="PROSITE" id="PS00463">
    <property type="entry name" value="ZN2_CY6_FUNGAL_1"/>
    <property type="match status" value="1"/>
</dbReference>
<dbReference type="EMBL" id="AP024427">
    <property type="protein sequence ID" value="BCR98184.1"/>
    <property type="molecule type" value="Genomic_DNA"/>
</dbReference>
<dbReference type="CDD" id="cd00067">
    <property type="entry name" value="GAL4"/>
    <property type="match status" value="1"/>
</dbReference>
<dbReference type="Proteomes" id="UP000661280">
    <property type="component" value="Chromosome 3"/>
</dbReference>
<keyword evidence="4" id="KW-0804">Transcription</keyword>
<evidence type="ECO:0000256" key="4">
    <source>
        <dbReference type="ARBA" id="ARBA00023163"/>
    </source>
</evidence>
<dbReference type="InterPro" id="IPR036864">
    <property type="entry name" value="Zn2-C6_fun-type_DNA-bd_sf"/>
</dbReference>
<dbReference type="OrthoDB" id="5244761at2759"/>